<dbReference type="AlphaFoldDB" id="A0A1I7RN63"/>
<dbReference type="Proteomes" id="UP000582659">
    <property type="component" value="Unassembled WGS sequence"/>
</dbReference>
<reference evidence="4" key="1">
    <citation type="submission" date="2016-11" db="UniProtKB">
        <authorList>
            <consortium name="WormBaseParasite"/>
        </authorList>
    </citation>
    <scope>IDENTIFICATION</scope>
</reference>
<gene>
    <name evidence="1" type="ORF">BXYJ_LOCUS2283</name>
</gene>
<dbReference type="Proteomes" id="UP000095284">
    <property type="component" value="Unplaced"/>
</dbReference>
<evidence type="ECO:0000313" key="3">
    <source>
        <dbReference type="Proteomes" id="UP000659654"/>
    </source>
</evidence>
<name>A0A1I7RN63_BURXY</name>
<reference evidence="1" key="2">
    <citation type="submission" date="2020-09" db="EMBL/GenBank/DDBJ databases">
        <authorList>
            <person name="Kikuchi T."/>
        </authorList>
    </citation>
    <scope>NUCLEOTIDE SEQUENCE</scope>
    <source>
        <strain evidence="1">Ka4C1</strain>
    </source>
</reference>
<dbReference type="WBParaSite" id="BXY_0214900.1">
    <property type="protein sequence ID" value="BXY_0214900.1"/>
    <property type="gene ID" value="BXY_0214900"/>
</dbReference>
<dbReference type="EMBL" id="CAJFDI010000001">
    <property type="protein sequence ID" value="CAD5211147.1"/>
    <property type="molecule type" value="Genomic_DNA"/>
</dbReference>
<evidence type="ECO:0000313" key="1">
    <source>
        <dbReference type="EMBL" id="CAD5211147.1"/>
    </source>
</evidence>
<protein>
    <submittedName>
        <fullName evidence="1">(pine wood nematode) hypothetical protein</fullName>
    </submittedName>
</protein>
<accession>A0A1I7RN63</accession>
<dbReference type="EMBL" id="CAJFCV020000001">
    <property type="protein sequence ID" value="CAG9087741.1"/>
    <property type="molecule type" value="Genomic_DNA"/>
</dbReference>
<organism evidence="2 4">
    <name type="scientific">Bursaphelenchus xylophilus</name>
    <name type="common">Pinewood nematode worm</name>
    <name type="synonym">Aphelenchoides xylophilus</name>
    <dbReference type="NCBI Taxonomy" id="6326"/>
    <lineage>
        <taxon>Eukaryota</taxon>
        <taxon>Metazoa</taxon>
        <taxon>Ecdysozoa</taxon>
        <taxon>Nematoda</taxon>
        <taxon>Chromadorea</taxon>
        <taxon>Rhabditida</taxon>
        <taxon>Tylenchina</taxon>
        <taxon>Tylenchomorpha</taxon>
        <taxon>Aphelenchoidea</taxon>
        <taxon>Aphelenchoididae</taxon>
        <taxon>Bursaphelenchus</taxon>
    </lineage>
</organism>
<dbReference type="Proteomes" id="UP000659654">
    <property type="component" value="Unassembled WGS sequence"/>
</dbReference>
<keyword evidence="3" id="KW-1185">Reference proteome</keyword>
<sequence length="301" mass="33293">MKYLISYDKSTSVTVDDVYACAEYCGNKGVKVFYYYTNGTCVAISRVASYTIETSAVIDSKTRNFTVYVASARKGCTCSDMDSENAQISIISLTYGENICPQGFNYALDKAMSYLCVNTVADLDDGSDPYGHKFDNFRVGVTTNVTGYPEQSQVNNYVMNRAQATETVKYTCSNDQAFVVFLLDGYYCHLQVDLYINTTVPLVQNHCKHYLTGGTPVKLFNEMIRGFLYINHAGWPVVGIVPNGTGWMYWDNTTVGNDIVWQSGYPGDGDIAMIGVQGLSMFNGPENVQNQFPCMASATKS</sequence>
<evidence type="ECO:0000313" key="2">
    <source>
        <dbReference type="Proteomes" id="UP000095284"/>
    </source>
</evidence>
<evidence type="ECO:0000313" key="4">
    <source>
        <dbReference type="WBParaSite" id="BXY_0214900.1"/>
    </source>
</evidence>
<proteinExistence type="predicted"/>